<name>A0A8X6FGB0_TRICU</name>
<keyword evidence="2" id="KW-1185">Reference proteome</keyword>
<protein>
    <submittedName>
        <fullName evidence="1">Uncharacterized protein</fullName>
    </submittedName>
</protein>
<organism evidence="1 2">
    <name type="scientific">Trichonephila clavata</name>
    <name type="common">Joro spider</name>
    <name type="synonym">Nephila clavata</name>
    <dbReference type="NCBI Taxonomy" id="2740835"/>
    <lineage>
        <taxon>Eukaryota</taxon>
        <taxon>Metazoa</taxon>
        <taxon>Ecdysozoa</taxon>
        <taxon>Arthropoda</taxon>
        <taxon>Chelicerata</taxon>
        <taxon>Arachnida</taxon>
        <taxon>Araneae</taxon>
        <taxon>Araneomorphae</taxon>
        <taxon>Entelegynae</taxon>
        <taxon>Araneoidea</taxon>
        <taxon>Nephilidae</taxon>
        <taxon>Trichonephila</taxon>
    </lineage>
</organism>
<proteinExistence type="predicted"/>
<accession>A0A8X6FGB0</accession>
<dbReference type="Proteomes" id="UP000887116">
    <property type="component" value="Unassembled WGS sequence"/>
</dbReference>
<evidence type="ECO:0000313" key="1">
    <source>
        <dbReference type="EMBL" id="GFQ78776.1"/>
    </source>
</evidence>
<sequence length="91" mass="9965">MITGMSIFPPFQSLRKMHSNVETTLEGNVRITLSLSTPPNGNLSERVFFAVGQKSLLCSSDLIRCRPGGKTRIGSSKNGLITAKAKEKREK</sequence>
<evidence type="ECO:0000313" key="2">
    <source>
        <dbReference type="Proteomes" id="UP000887116"/>
    </source>
</evidence>
<comment type="caution">
    <text evidence="1">The sequence shown here is derived from an EMBL/GenBank/DDBJ whole genome shotgun (WGS) entry which is preliminary data.</text>
</comment>
<dbReference type="EMBL" id="BMAO01012060">
    <property type="protein sequence ID" value="GFQ78776.1"/>
    <property type="molecule type" value="Genomic_DNA"/>
</dbReference>
<gene>
    <name evidence="1" type="ORF">TNCT_710971</name>
</gene>
<reference evidence="1" key="1">
    <citation type="submission" date="2020-07" db="EMBL/GenBank/DDBJ databases">
        <title>Multicomponent nature underlies the extraordinary mechanical properties of spider dragline silk.</title>
        <authorList>
            <person name="Kono N."/>
            <person name="Nakamura H."/>
            <person name="Mori M."/>
            <person name="Yoshida Y."/>
            <person name="Ohtoshi R."/>
            <person name="Malay A.D."/>
            <person name="Moran D.A.P."/>
            <person name="Tomita M."/>
            <person name="Numata K."/>
            <person name="Arakawa K."/>
        </authorList>
    </citation>
    <scope>NUCLEOTIDE SEQUENCE</scope>
</reference>
<dbReference type="AlphaFoldDB" id="A0A8X6FGB0"/>